<accession>F6BBV3</accession>
<gene>
    <name evidence="1" type="ordered locus">Metig_1701</name>
</gene>
<dbReference type="HOGENOM" id="CLU_210692_0_0_2"/>
<dbReference type="RefSeq" id="WP_013799823.1">
    <property type="nucleotide sequence ID" value="NC_015562.1"/>
</dbReference>
<keyword evidence="2" id="KW-1185">Reference proteome</keyword>
<evidence type="ECO:0000313" key="2">
    <source>
        <dbReference type="Proteomes" id="UP000009227"/>
    </source>
</evidence>
<organism evidence="2">
    <name type="scientific">Methanotorris igneus (strain DSM 5666 / JCM 11834 / Kol 5)</name>
    <dbReference type="NCBI Taxonomy" id="880724"/>
    <lineage>
        <taxon>Archaea</taxon>
        <taxon>Methanobacteriati</taxon>
        <taxon>Methanobacteriota</taxon>
        <taxon>Methanomada group</taxon>
        <taxon>Methanococci</taxon>
        <taxon>Methanococcales</taxon>
        <taxon>Methanocaldococcaceae</taxon>
        <taxon>Methanotorris</taxon>
    </lineage>
</organism>
<dbReference type="EMBL" id="CP002737">
    <property type="protein sequence ID" value="AEF97233.1"/>
    <property type="molecule type" value="Genomic_DNA"/>
</dbReference>
<dbReference type="Proteomes" id="UP000009227">
    <property type="component" value="Chromosome"/>
</dbReference>
<name>F6BBV3_METIK</name>
<reference evidence="1 2" key="1">
    <citation type="submission" date="2011-05" db="EMBL/GenBank/DDBJ databases">
        <title>Complete sequence of Methanotorris igneus Kol 5.</title>
        <authorList>
            <consortium name="US DOE Joint Genome Institute"/>
            <person name="Lucas S."/>
            <person name="Han J."/>
            <person name="Lapidus A."/>
            <person name="Cheng J.-F."/>
            <person name="Goodwin L."/>
            <person name="Pitluck S."/>
            <person name="Peters L."/>
            <person name="Mikhailova N."/>
            <person name="Chertkov O."/>
            <person name="Han C."/>
            <person name="Tapia R."/>
            <person name="Land M."/>
            <person name="Hauser L."/>
            <person name="Kyrpides N."/>
            <person name="Ivanova N."/>
            <person name="Pagani I."/>
            <person name="Sieprawska-Lupa M."/>
            <person name="Whitman W."/>
            <person name="Woyke T."/>
        </authorList>
    </citation>
    <scope>NUCLEOTIDE SEQUENCE [LARGE SCALE GENOMIC DNA]</scope>
    <source>
        <strain evidence="2">DSM 5666 / JCM 11834 / Kol 5</strain>
    </source>
</reference>
<protein>
    <submittedName>
        <fullName evidence="1">Uncharacterized protein</fullName>
    </submittedName>
</protein>
<sequence length="58" mass="7056">MATLLEEGICIIKDKEVAEKLLNDLKSKHTDWREIKKRAERFRKKLEEGERWLEKMEL</sequence>
<dbReference type="GeneID" id="43324332"/>
<evidence type="ECO:0000313" key="1">
    <source>
        <dbReference type="EMBL" id="AEF97233.1"/>
    </source>
</evidence>
<proteinExistence type="predicted"/>
<dbReference type="AlphaFoldDB" id="F6BBV3"/>
<dbReference type="STRING" id="880724.Metig_1701"/>
<dbReference type="KEGG" id="mig:Metig_1701"/>